<keyword evidence="3" id="KW-1185">Reference proteome</keyword>
<reference evidence="3" key="1">
    <citation type="journal article" date="2019" name="Int. J. Syst. Evol. Microbiol.">
        <title>The Global Catalogue of Microorganisms (GCM) 10K type strain sequencing project: providing services to taxonomists for standard genome sequencing and annotation.</title>
        <authorList>
            <consortium name="The Broad Institute Genomics Platform"/>
            <consortium name="The Broad Institute Genome Sequencing Center for Infectious Disease"/>
            <person name="Wu L."/>
            <person name="Ma J."/>
        </authorList>
    </citation>
    <scope>NUCLEOTIDE SEQUENCE [LARGE SCALE GENOMIC DNA]</scope>
    <source>
        <strain evidence="3">KACC 11904</strain>
    </source>
</reference>
<accession>A0ABW0KEK6</accession>
<feature type="transmembrane region" description="Helical" evidence="1">
    <location>
        <begin position="44"/>
        <end position="61"/>
    </location>
</feature>
<protein>
    <submittedName>
        <fullName evidence="2">CBO0543 family protein</fullName>
    </submittedName>
</protein>
<keyword evidence="1" id="KW-0812">Transmembrane</keyword>
<dbReference type="EMBL" id="JBHSMJ010000031">
    <property type="protein sequence ID" value="MFC5451187.1"/>
    <property type="molecule type" value="Genomic_DNA"/>
</dbReference>
<feature type="transmembrane region" description="Helical" evidence="1">
    <location>
        <begin position="7"/>
        <end position="32"/>
    </location>
</feature>
<organism evidence="2 3">
    <name type="scientific">Paenibacillus aestuarii</name>
    <dbReference type="NCBI Taxonomy" id="516965"/>
    <lineage>
        <taxon>Bacteria</taxon>
        <taxon>Bacillati</taxon>
        <taxon>Bacillota</taxon>
        <taxon>Bacilli</taxon>
        <taxon>Bacillales</taxon>
        <taxon>Paenibacillaceae</taxon>
        <taxon>Paenibacillus</taxon>
    </lineage>
</organism>
<sequence>MDRVIEVAVWFISAALTYEYFALPCVSAIYNVRYPTTSPTVVKLAYTLSFTAVLTAGEVILQKATRLVAYIHWSWYVSFISICIALQLSYLFYKWFTGGSVVGNKA</sequence>
<dbReference type="InterPro" id="IPR048147">
    <property type="entry name" value="CBO0543-like"/>
</dbReference>
<evidence type="ECO:0000313" key="3">
    <source>
        <dbReference type="Proteomes" id="UP001596044"/>
    </source>
</evidence>
<evidence type="ECO:0000313" key="2">
    <source>
        <dbReference type="EMBL" id="MFC5451187.1"/>
    </source>
</evidence>
<feature type="transmembrane region" description="Helical" evidence="1">
    <location>
        <begin position="73"/>
        <end position="93"/>
    </location>
</feature>
<dbReference type="NCBIfam" id="NF041644">
    <property type="entry name" value="CBO0543_fam"/>
    <property type="match status" value="1"/>
</dbReference>
<comment type="caution">
    <text evidence="2">The sequence shown here is derived from an EMBL/GenBank/DDBJ whole genome shotgun (WGS) entry which is preliminary data.</text>
</comment>
<name>A0ABW0KEK6_9BACL</name>
<evidence type="ECO:0000256" key="1">
    <source>
        <dbReference type="SAM" id="Phobius"/>
    </source>
</evidence>
<dbReference type="Proteomes" id="UP001596044">
    <property type="component" value="Unassembled WGS sequence"/>
</dbReference>
<proteinExistence type="predicted"/>
<keyword evidence="1" id="KW-0472">Membrane</keyword>
<dbReference type="RefSeq" id="WP_270879582.1">
    <property type="nucleotide sequence ID" value="NZ_JAQFVF010000025.1"/>
</dbReference>
<keyword evidence="1" id="KW-1133">Transmembrane helix</keyword>
<gene>
    <name evidence="2" type="ORF">ACFPOG_23410</name>
</gene>